<feature type="chain" id="PRO_5043459425" evidence="1">
    <location>
        <begin position="22"/>
        <end position="153"/>
    </location>
</feature>
<gene>
    <name evidence="2" type="ORF">ABS361_03265</name>
</gene>
<organism evidence="2">
    <name type="scientific">Methyloraptor flagellatus</name>
    <dbReference type="NCBI Taxonomy" id="3162530"/>
    <lineage>
        <taxon>Bacteria</taxon>
        <taxon>Pseudomonadati</taxon>
        <taxon>Pseudomonadota</taxon>
        <taxon>Alphaproteobacteria</taxon>
        <taxon>Hyphomicrobiales</taxon>
        <taxon>Ancalomicrobiaceae</taxon>
        <taxon>Methyloraptor</taxon>
    </lineage>
</organism>
<dbReference type="KEGG" id="mflg:ABS361_03265"/>
<evidence type="ECO:0000256" key="1">
    <source>
        <dbReference type="SAM" id="SignalP"/>
    </source>
</evidence>
<proteinExistence type="predicted"/>
<sequence length="153" mass="16019">MSSLARIAAAIVLWSATPSEAADKITLEALTMRLAYEGTGTLSDNIAPPAQFSGFNTVIGEGSAAEPANDILVTAVLAAPGETNGEEKLVIVARRASDRKVLAGRIIEHPFVGKTGKSYRSILIQDATCDGVEVTATYGKQRKIAAVPFKCGE</sequence>
<evidence type="ECO:0000313" key="2">
    <source>
        <dbReference type="EMBL" id="XBY45319.1"/>
    </source>
</evidence>
<dbReference type="AlphaFoldDB" id="A0AAU7XEB3"/>
<protein>
    <submittedName>
        <fullName evidence="2">Uncharacterized protein</fullName>
    </submittedName>
</protein>
<dbReference type="RefSeq" id="WP_407050410.1">
    <property type="nucleotide sequence ID" value="NZ_CP158568.1"/>
</dbReference>
<accession>A0AAU7XEB3</accession>
<keyword evidence="1" id="KW-0732">Signal</keyword>
<reference evidence="2" key="1">
    <citation type="submission" date="2024-06" db="EMBL/GenBank/DDBJ databases">
        <title>Methylostella associata gen. nov., sp. nov., a novel Ancalomicrobiaceae-affiliated facultatively methylotrophic bacteria that feed on methanotrophs of the genus Methylococcus.</title>
        <authorList>
            <person name="Saltykova V."/>
            <person name="Danilova O.V."/>
            <person name="Oshkin I.Y."/>
            <person name="Belova S.E."/>
            <person name="Pimenov N.V."/>
            <person name="Dedysh S.N."/>
        </authorList>
    </citation>
    <scope>NUCLEOTIDE SEQUENCE</scope>
    <source>
        <strain evidence="2">S20</strain>
    </source>
</reference>
<feature type="signal peptide" evidence="1">
    <location>
        <begin position="1"/>
        <end position="21"/>
    </location>
</feature>
<dbReference type="EMBL" id="CP158568">
    <property type="protein sequence ID" value="XBY45319.1"/>
    <property type="molecule type" value="Genomic_DNA"/>
</dbReference>
<name>A0AAU7XEB3_9HYPH</name>